<evidence type="ECO:0000259" key="1">
    <source>
        <dbReference type="PROSITE" id="PS50222"/>
    </source>
</evidence>
<dbReference type="InterPro" id="IPR050230">
    <property type="entry name" value="CALM/Myosin/TropC-like"/>
</dbReference>
<accession>A0A484BGC4</accession>
<dbReference type="EMBL" id="LSRL02000039">
    <property type="protein sequence ID" value="TDG47798.1"/>
    <property type="molecule type" value="Genomic_DNA"/>
</dbReference>
<dbReference type="STRING" id="7232.A0A484BGC4"/>
<dbReference type="SUPFAM" id="SSF47473">
    <property type="entry name" value="EF-hand"/>
    <property type="match status" value="1"/>
</dbReference>
<dbReference type="GO" id="GO:0016460">
    <property type="term" value="C:myosin II complex"/>
    <property type="evidence" value="ECO:0007669"/>
    <property type="project" value="TreeGrafter"/>
</dbReference>
<dbReference type="GO" id="GO:0032036">
    <property type="term" value="F:myosin heavy chain binding"/>
    <property type="evidence" value="ECO:0007669"/>
    <property type="project" value="TreeGrafter"/>
</dbReference>
<evidence type="ECO:0000313" key="2">
    <source>
        <dbReference type="EMBL" id="TDG47798.1"/>
    </source>
</evidence>
<dbReference type="InterPro" id="IPR011992">
    <property type="entry name" value="EF-hand-dom_pair"/>
</dbReference>
<reference evidence="2 3" key="1">
    <citation type="journal article" date="2019" name="J. Hered.">
        <title>An Improved Genome Assembly for Drosophila navojoa, the Basal Species in the mojavensis Cluster.</title>
        <authorList>
            <person name="Vanderlinde T."/>
            <person name="Dupim E.G."/>
            <person name="Nazario-Yepiz N.O."/>
            <person name="Carvalho A.B."/>
        </authorList>
    </citation>
    <scope>NUCLEOTIDE SEQUENCE [LARGE SCALE GENOMIC DNA]</scope>
    <source>
        <strain evidence="2">Navoj_Jal97</strain>
        <tissue evidence="2">Whole organism</tissue>
    </source>
</reference>
<comment type="caution">
    <text evidence="2">The sequence shown here is derived from an EMBL/GenBank/DDBJ whole genome shotgun (WGS) entry which is preliminary data.</text>
</comment>
<dbReference type="Gene3D" id="1.10.238.10">
    <property type="entry name" value="EF-hand"/>
    <property type="match status" value="2"/>
</dbReference>
<dbReference type="GO" id="GO:0005509">
    <property type="term" value="F:calcium ion binding"/>
    <property type="evidence" value="ECO:0007669"/>
    <property type="project" value="InterPro"/>
</dbReference>
<sequence>MANKESPAEVQRMRQLLQQFDQCDDGKIELSQLGDCLRVLGANPSERCVQQHVRQLRAGHIERVPYDEVLSIYASIVSSARKAAKESGPGTMAEQLILGLRFFDEHNTGFISAARLARVLTTCGERLSKEEMNELLVGHVNDQGLVNYVEFVHALTSFK</sequence>
<dbReference type="Proteomes" id="UP000295192">
    <property type="component" value="Unassembled WGS sequence"/>
</dbReference>
<dbReference type="FunFam" id="1.10.238.10:FF:000001">
    <property type="entry name" value="Calmodulin 1"/>
    <property type="match status" value="1"/>
</dbReference>
<dbReference type="OrthoDB" id="5959761at2759"/>
<proteinExistence type="predicted"/>
<dbReference type="InterPro" id="IPR002048">
    <property type="entry name" value="EF_hand_dom"/>
</dbReference>
<evidence type="ECO:0000313" key="3">
    <source>
        <dbReference type="Proteomes" id="UP000295192"/>
    </source>
</evidence>
<name>A0A484BGC4_DRONA</name>
<feature type="domain" description="EF-hand" evidence="1">
    <location>
        <begin position="8"/>
        <end position="43"/>
    </location>
</feature>
<dbReference type="AlphaFoldDB" id="A0A484BGC4"/>
<protein>
    <recommendedName>
        <fullName evidence="1">EF-hand domain-containing protein</fullName>
    </recommendedName>
</protein>
<keyword evidence="3" id="KW-1185">Reference proteome</keyword>
<organism evidence="2 3">
    <name type="scientific">Drosophila navojoa</name>
    <name type="common">Fruit fly</name>
    <dbReference type="NCBI Taxonomy" id="7232"/>
    <lineage>
        <taxon>Eukaryota</taxon>
        <taxon>Metazoa</taxon>
        <taxon>Ecdysozoa</taxon>
        <taxon>Arthropoda</taxon>
        <taxon>Hexapoda</taxon>
        <taxon>Insecta</taxon>
        <taxon>Pterygota</taxon>
        <taxon>Neoptera</taxon>
        <taxon>Endopterygota</taxon>
        <taxon>Diptera</taxon>
        <taxon>Brachycera</taxon>
        <taxon>Muscomorpha</taxon>
        <taxon>Ephydroidea</taxon>
        <taxon>Drosophilidae</taxon>
        <taxon>Drosophila</taxon>
    </lineage>
</organism>
<dbReference type="OMA" id="MANKESP"/>
<dbReference type="PANTHER" id="PTHR23048">
    <property type="entry name" value="MYOSIN LIGHT CHAIN 1, 3"/>
    <property type="match status" value="1"/>
</dbReference>
<dbReference type="PROSITE" id="PS50222">
    <property type="entry name" value="EF_HAND_2"/>
    <property type="match status" value="1"/>
</dbReference>
<gene>
    <name evidence="2" type="ORF">AWZ03_005752</name>
</gene>
<dbReference type="PANTHER" id="PTHR23048:SF49">
    <property type="entry name" value="FI08416P-RELATED"/>
    <property type="match status" value="1"/>
</dbReference>